<dbReference type="PANTHER" id="PTHR43649">
    <property type="entry name" value="ARABINOSE-BINDING PROTEIN-RELATED"/>
    <property type="match status" value="1"/>
</dbReference>
<keyword evidence="1" id="KW-0762">Sugar transport</keyword>
<evidence type="ECO:0000313" key="1">
    <source>
        <dbReference type="EMBL" id="NYI40509.1"/>
    </source>
</evidence>
<dbReference type="Proteomes" id="UP000547973">
    <property type="component" value="Unassembled WGS sequence"/>
</dbReference>
<evidence type="ECO:0000313" key="2">
    <source>
        <dbReference type="Proteomes" id="UP000547973"/>
    </source>
</evidence>
<keyword evidence="2" id="KW-1185">Reference proteome</keyword>
<dbReference type="AlphaFoldDB" id="A0A7Y9Z801"/>
<dbReference type="InterPro" id="IPR050490">
    <property type="entry name" value="Bact_solute-bd_prot1"/>
</dbReference>
<dbReference type="SUPFAM" id="SSF53850">
    <property type="entry name" value="Periplasmic binding protein-like II"/>
    <property type="match status" value="1"/>
</dbReference>
<organism evidence="1 2">
    <name type="scientific">Demequina lutea</name>
    <dbReference type="NCBI Taxonomy" id="431489"/>
    <lineage>
        <taxon>Bacteria</taxon>
        <taxon>Bacillati</taxon>
        <taxon>Actinomycetota</taxon>
        <taxon>Actinomycetes</taxon>
        <taxon>Micrococcales</taxon>
        <taxon>Demequinaceae</taxon>
        <taxon>Demequina</taxon>
    </lineage>
</organism>
<dbReference type="CDD" id="cd13585">
    <property type="entry name" value="PBP2_TMBP_like"/>
    <property type="match status" value="1"/>
</dbReference>
<dbReference type="EMBL" id="JACBZO010000001">
    <property type="protein sequence ID" value="NYI40509.1"/>
    <property type="molecule type" value="Genomic_DNA"/>
</dbReference>
<sequence>MYDDAQQATLYNVKLNAGSSDIDVLMFRPLQNTQQFTQNGWFADLTKYVNASTDWNWNDFWQSARDSVTVNNKIIGVPLVSETGVLYYRKDLLAETGMPYPKTMDDLKAVVAKIHELHPDIFAFAGRGEVSAAVTQFSSFLYSMGGNWTDGKGNSTINSDAAKAAYKLYGGLIHDYGPPGETDMNWPQVMGLLQQGLVAFYPEASSNYDSAVDPTQSKVADQIGVGPIPAGPAGSKPYNITAMALGISAFSKHKDAAWAFIKWATNQANSLTIQEAGVPGARTSVWNDPKGTSTLAPDLLATIQGNSKIGVGYDRPQVVNVDQARQIVGAPIVAAIQGGDSNAVADQANSDFQALLDGQAK</sequence>
<protein>
    <submittedName>
        <fullName evidence="1">Multiple sugar transport system substrate-binding protein</fullName>
    </submittedName>
</protein>
<dbReference type="Pfam" id="PF01547">
    <property type="entry name" value="SBP_bac_1"/>
    <property type="match status" value="1"/>
</dbReference>
<dbReference type="Gene3D" id="3.40.190.10">
    <property type="entry name" value="Periplasmic binding protein-like II"/>
    <property type="match status" value="2"/>
</dbReference>
<name>A0A7Y9Z801_9MICO</name>
<proteinExistence type="predicted"/>
<accession>A0A7Y9Z801</accession>
<dbReference type="InterPro" id="IPR006059">
    <property type="entry name" value="SBP"/>
</dbReference>
<comment type="caution">
    <text evidence="1">The sequence shown here is derived from an EMBL/GenBank/DDBJ whole genome shotgun (WGS) entry which is preliminary data.</text>
</comment>
<keyword evidence="1" id="KW-0813">Transport</keyword>
<reference evidence="1 2" key="1">
    <citation type="submission" date="2020-07" db="EMBL/GenBank/DDBJ databases">
        <title>Sequencing the genomes of 1000 actinobacteria strains.</title>
        <authorList>
            <person name="Klenk H.-P."/>
        </authorList>
    </citation>
    <scope>NUCLEOTIDE SEQUENCE [LARGE SCALE GENOMIC DNA]</scope>
    <source>
        <strain evidence="1 2">DSM 19970</strain>
    </source>
</reference>
<gene>
    <name evidence="1" type="ORF">BKA03_000628</name>
</gene>
<dbReference type="PANTHER" id="PTHR43649:SF12">
    <property type="entry name" value="DIACETYLCHITOBIOSE BINDING PROTEIN DASA"/>
    <property type="match status" value="1"/>
</dbReference>